<evidence type="ECO:0000313" key="2">
    <source>
        <dbReference type="Proteomes" id="UP000824120"/>
    </source>
</evidence>
<reference evidence="1 2" key="1">
    <citation type="submission" date="2020-09" db="EMBL/GenBank/DDBJ databases">
        <title>De no assembly of potato wild relative species, Solanum commersonii.</title>
        <authorList>
            <person name="Cho K."/>
        </authorList>
    </citation>
    <scope>NUCLEOTIDE SEQUENCE [LARGE SCALE GENOMIC DNA]</scope>
    <source>
        <strain evidence="1">LZ3.2</strain>
        <tissue evidence="1">Leaf</tissue>
    </source>
</reference>
<comment type="caution">
    <text evidence="1">The sequence shown here is derived from an EMBL/GenBank/DDBJ whole genome shotgun (WGS) entry which is preliminary data.</text>
</comment>
<sequence>MVFHLRKHRLLKPPKKRGQKFALASIPIMEKELVKEAHVDQPKTIDHFVEQQRSPIHMDFANKDPIDISVVEAEGTTHVQKHEAVEISF</sequence>
<protein>
    <submittedName>
        <fullName evidence="1">Uncharacterized protein</fullName>
    </submittedName>
</protein>
<dbReference type="Proteomes" id="UP000824120">
    <property type="component" value="Chromosome 11"/>
</dbReference>
<name>A0A9J5WN41_SOLCO</name>
<proteinExistence type="predicted"/>
<dbReference type="EMBL" id="JACXVP010000011">
    <property type="protein sequence ID" value="KAG5577321.1"/>
    <property type="molecule type" value="Genomic_DNA"/>
</dbReference>
<dbReference type="AlphaFoldDB" id="A0A9J5WN41"/>
<accession>A0A9J5WN41</accession>
<keyword evidence="2" id="KW-1185">Reference proteome</keyword>
<evidence type="ECO:0000313" key="1">
    <source>
        <dbReference type="EMBL" id="KAG5577321.1"/>
    </source>
</evidence>
<gene>
    <name evidence="1" type="ORF">H5410_057455</name>
</gene>
<organism evidence="1 2">
    <name type="scientific">Solanum commersonii</name>
    <name type="common">Commerson's wild potato</name>
    <name type="synonym">Commerson's nightshade</name>
    <dbReference type="NCBI Taxonomy" id="4109"/>
    <lineage>
        <taxon>Eukaryota</taxon>
        <taxon>Viridiplantae</taxon>
        <taxon>Streptophyta</taxon>
        <taxon>Embryophyta</taxon>
        <taxon>Tracheophyta</taxon>
        <taxon>Spermatophyta</taxon>
        <taxon>Magnoliopsida</taxon>
        <taxon>eudicotyledons</taxon>
        <taxon>Gunneridae</taxon>
        <taxon>Pentapetalae</taxon>
        <taxon>asterids</taxon>
        <taxon>lamiids</taxon>
        <taxon>Solanales</taxon>
        <taxon>Solanaceae</taxon>
        <taxon>Solanoideae</taxon>
        <taxon>Solaneae</taxon>
        <taxon>Solanum</taxon>
    </lineage>
</organism>